<sequence>MGKPPACSASHHSITTRALAKGIRPIGGRRASVQRALYAGALPASFRWNAAPRQLYRSLIDAGKPHKMTLTTRARKFLTYANAVLQRRTPWTKTEPLSLG</sequence>
<dbReference type="EMBL" id="BJZV01000050">
    <property type="protein sequence ID" value="GEP12584.1"/>
    <property type="molecule type" value="Genomic_DNA"/>
</dbReference>
<evidence type="ECO:0000313" key="2">
    <source>
        <dbReference type="Proteomes" id="UP000321750"/>
    </source>
</evidence>
<dbReference type="AlphaFoldDB" id="A0A512JRK1"/>
<comment type="caution">
    <text evidence="1">The sequence shown here is derived from an EMBL/GenBank/DDBJ whole genome shotgun (WGS) entry which is preliminary data.</text>
</comment>
<protein>
    <recommendedName>
        <fullName evidence="3">Transposase</fullName>
    </recommendedName>
</protein>
<proteinExistence type="predicted"/>
<gene>
    <name evidence="1" type="ORF">MGN01_44290</name>
</gene>
<accession>A0A512JRK1</accession>
<name>A0A512JRK1_9HYPH</name>
<evidence type="ECO:0008006" key="3">
    <source>
        <dbReference type="Google" id="ProtNLM"/>
    </source>
</evidence>
<organism evidence="1 2">
    <name type="scientific">Methylobacterium gnaphalii</name>
    <dbReference type="NCBI Taxonomy" id="1010610"/>
    <lineage>
        <taxon>Bacteria</taxon>
        <taxon>Pseudomonadati</taxon>
        <taxon>Pseudomonadota</taxon>
        <taxon>Alphaproteobacteria</taxon>
        <taxon>Hyphomicrobiales</taxon>
        <taxon>Methylobacteriaceae</taxon>
        <taxon>Methylobacterium</taxon>
    </lineage>
</organism>
<reference evidence="1 2" key="1">
    <citation type="submission" date="2019-07" db="EMBL/GenBank/DDBJ databases">
        <title>Whole genome shotgun sequence of Methylobacterium gnaphalii NBRC 107716.</title>
        <authorList>
            <person name="Hosoyama A."/>
            <person name="Uohara A."/>
            <person name="Ohji S."/>
            <person name="Ichikawa N."/>
        </authorList>
    </citation>
    <scope>NUCLEOTIDE SEQUENCE [LARGE SCALE GENOMIC DNA]</scope>
    <source>
        <strain evidence="1 2">NBRC 107716</strain>
    </source>
</reference>
<dbReference type="Proteomes" id="UP000321750">
    <property type="component" value="Unassembled WGS sequence"/>
</dbReference>
<keyword evidence="2" id="KW-1185">Reference proteome</keyword>
<evidence type="ECO:0000313" key="1">
    <source>
        <dbReference type="EMBL" id="GEP12584.1"/>
    </source>
</evidence>